<dbReference type="InterPro" id="IPR018313">
    <property type="entry name" value="SBP_3_CS"/>
</dbReference>
<dbReference type="GO" id="GO:0015276">
    <property type="term" value="F:ligand-gated monoatomic ion channel activity"/>
    <property type="evidence" value="ECO:0007669"/>
    <property type="project" value="InterPro"/>
</dbReference>
<feature type="domain" description="Ionotropic glutamate receptor C-terminal" evidence="6">
    <location>
        <begin position="30"/>
        <end position="256"/>
    </location>
</feature>
<comment type="caution">
    <text evidence="7">The sequence shown here is derived from an EMBL/GenBank/DDBJ whole genome shotgun (WGS) entry which is preliminary data.</text>
</comment>
<gene>
    <name evidence="7" type="ORF">EV215_0775</name>
</gene>
<keyword evidence="8" id="KW-1185">Reference proteome</keyword>
<feature type="domain" description="Solute-binding protein family 3/N-terminal" evidence="5">
    <location>
        <begin position="30"/>
        <end position="257"/>
    </location>
</feature>
<dbReference type="Gene3D" id="3.40.190.10">
    <property type="entry name" value="Periplasmic binding protein-like II"/>
    <property type="match status" value="2"/>
</dbReference>
<dbReference type="CDD" id="cd00996">
    <property type="entry name" value="PBP2_AatB_like"/>
    <property type="match status" value="1"/>
</dbReference>
<organism evidence="7 8">
    <name type="scientific">Hypnocyclicus thermotrophus</name>
    <dbReference type="NCBI Taxonomy" id="1627895"/>
    <lineage>
        <taxon>Bacteria</taxon>
        <taxon>Fusobacteriati</taxon>
        <taxon>Fusobacteriota</taxon>
        <taxon>Fusobacteriia</taxon>
        <taxon>Fusobacteriales</taxon>
        <taxon>Fusobacteriaceae</taxon>
        <taxon>Hypnocyclicus</taxon>
    </lineage>
</organism>
<dbReference type="GO" id="GO:0016020">
    <property type="term" value="C:membrane"/>
    <property type="evidence" value="ECO:0007669"/>
    <property type="project" value="InterPro"/>
</dbReference>
<evidence type="ECO:0000313" key="8">
    <source>
        <dbReference type="Proteomes" id="UP000294678"/>
    </source>
</evidence>
<reference evidence="7 8" key="1">
    <citation type="submission" date="2019-03" db="EMBL/GenBank/DDBJ databases">
        <title>Genomic Encyclopedia of Type Strains, Phase IV (KMG-IV): sequencing the most valuable type-strain genomes for metagenomic binning, comparative biology and taxonomic classification.</title>
        <authorList>
            <person name="Goeker M."/>
        </authorList>
    </citation>
    <scope>NUCLEOTIDE SEQUENCE [LARGE SCALE GENOMIC DNA]</scope>
    <source>
        <strain evidence="7 8">DSM 100055</strain>
    </source>
</reference>
<dbReference type="SMART" id="SM00062">
    <property type="entry name" value="PBPb"/>
    <property type="match status" value="1"/>
</dbReference>
<accession>A0AA46DZK5</accession>
<dbReference type="SMART" id="SM00079">
    <property type="entry name" value="PBPe"/>
    <property type="match status" value="1"/>
</dbReference>
<dbReference type="PANTHER" id="PTHR35936">
    <property type="entry name" value="MEMBRANE-BOUND LYTIC MUREIN TRANSGLYCOSYLASE F"/>
    <property type="match status" value="1"/>
</dbReference>
<dbReference type="PROSITE" id="PS01039">
    <property type="entry name" value="SBP_BACTERIAL_3"/>
    <property type="match status" value="1"/>
</dbReference>
<proteinExistence type="inferred from homology"/>
<dbReference type="InterPro" id="IPR001320">
    <property type="entry name" value="Iontro_rcpt_C"/>
</dbReference>
<evidence type="ECO:0000256" key="1">
    <source>
        <dbReference type="ARBA" id="ARBA00004196"/>
    </source>
</evidence>
<protein>
    <submittedName>
        <fullName evidence="7">Amino acid ABC transporter substrate-binding protein (PAAT family)</fullName>
    </submittedName>
</protein>
<sequence length="261" mass="29373">MKKILLVVLVLFLGISTLGFSKDKVITKGKFVVGLDDTFAPMGFKDEKGNIVGFDIDLAKEAAKRMNLNVEFKPTEWSGIIFALKGGNIDVIWNGLTITANRKKQINFTKPYLANRQSIVILNKNNIKSKQDLKNKIIGLQLGSSADTAVMSDSIYKNLKNIKKYDSNIEALLDLEAGRIDAVVVDEIVARYYIAKKEKRENKKIYKVLNDDFGREEYGVGVRKGDKEFLDLLNKALDEMKKDGTTAKISKKWFGEDIVLK</sequence>
<dbReference type="PANTHER" id="PTHR35936:SF34">
    <property type="entry name" value="ABC TRANSPORTER EXTRACELLULAR-BINDING PROTEIN YCKB-RELATED"/>
    <property type="match status" value="1"/>
</dbReference>
<dbReference type="AlphaFoldDB" id="A0AA46DZK5"/>
<evidence type="ECO:0000256" key="4">
    <source>
        <dbReference type="RuleBase" id="RU003744"/>
    </source>
</evidence>
<dbReference type="InterPro" id="IPR001638">
    <property type="entry name" value="Solute-binding_3/MltF_N"/>
</dbReference>
<dbReference type="Proteomes" id="UP000294678">
    <property type="component" value="Unassembled WGS sequence"/>
</dbReference>
<dbReference type="GO" id="GO:0030313">
    <property type="term" value="C:cell envelope"/>
    <property type="evidence" value="ECO:0007669"/>
    <property type="project" value="UniProtKB-SubCell"/>
</dbReference>
<comment type="similarity">
    <text evidence="2 4">Belongs to the bacterial solute-binding protein 3 family.</text>
</comment>
<name>A0AA46DZK5_9FUSO</name>
<evidence type="ECO:0000259" key="6">
    <source>
        <dbReference type="SMART" id="SM00079"/>
    </source>
</evidence>
<dbReference type="EMBL" id="SOBG01000003">
    <property type="protein sequence ID" value="TDT71402.1"/>
    <property type="molecule type" value="Genomic_DNA"/>
</dbReference>
<dbReference type="Pfam" id="PF00497">
    <property type="entry name" value="SBP_bac_3"/>
    <property type="match status" value="1"/>
</dbReference>
<comment type="subcellular location">
    <subcellularLocation>
        <location evidence="1">Cell envelope</location>
    </subcellularLocation>
</comment>
<dbReference type="SUPFAM" id="SSF53850">
    <property type="entry name" value="Periplasmic binding protein-like II"/>
    <property type="match status" value="1"/>
</dbReference>
<evidence type="ECO:0000256" key="3">
    <source>
        <dbReference type="ARBA" id="ARBA00022729"/>
    </source>
</evidence>
<keyword evidence="3" id="KW-0732">Signal</keyword>
<evidence type="ECO:0000259" key="5">
    <source>
        <dbReference type="SMART" id="SM00062"/>
    </source>
</evidence>
<evidence type="ECO:0000256" key="2">
    <source>
        <dbReference type="ARBA" id="ARBA00010333"/>
    </source>
</evidence>
<evidence type="ECO:0000313" key="7">
    <source>
        <dbReference type="EMBL" id="TDT71402.1"/>
    </source>
</evidence>
<dbReference type="RefSeq" id="WP_134112669.1">
    <property type="nucleotide sequence ID" value="NZ_SOBG01000003.1"/>
</dbReference>